<dbReference type="Gene3D" id="3.40.50.300">
    <property type="entry name" value="P-loop containing nucleotide triphosphate hydrolases"/>
    <property type="match status" value="1"/>
</dbReference>
<dbReference type="SUPFAM" id="SSF52540">
    <property type="entry name" value="P-loop containing nucleoside triphosphate hydrolases"/>
    <property type="match status" value="1"/>
</dbReference>
<evidence type="ECO:0000256" key="1">
    <source>
        <dbReference type="ARBA" id="ARBA00022821"/>
    </source>
</evidence>
<dbReference type="InterPro" id="IPR002182">
    <property type="entry name" value="NB-ARC"/>
</dbReference>
<dbReference type="AlphaFoldDB" id="A0A314YBM9"/>
<dbReference type="PANTHER" id="PTHR19338:SF66">
    <property type="entry name" value="NB-ARC DOMAIN-CONTAINING PROTEIN"/>
    <property type="match status" value="1"/>
</dbReference>
<comment type="caution">
    <text evidence="3">The sequence shown here is derived from an EMBL/GenBank/DDBJ whole genome shotgun (WGS) entry which is preliminary data.</text>
</comment>
<dbReference type="STRING" id="2094558.A0A314YBM9"/>
<keyword evidence="4" id="KW-1185">Reference proteome</keyword>
<evidence type="ECO:0000313" key="3">
    <source>
        <dbReference type="EMBL" id="PQQ04742.1"/>
    </source>
</evidence>
<dbReference type="Pfam" id="PF00931">
    <property type="entry name" value="NB-ARC"/>
    <property type="match status" value="1"/>
</dbReference>
<gene>
    <name evidence="3" type="ORF">Pyn_40064</name>
</gene>
<evidence type="ECO:0000259" key="2">
    <source>
        <dbReference type="Pfam" id="PF00931"/>
    </source>
</evidence>
<feature type="domain" description="NB-ARC" evidence="2">
    <location>
        <begin position="132"/>
        <end position="293"/>
    </location>
</feature>
<organism evidence="3 4">
    <name type="scientific">Prunus yedoensis var. nudiflora</name>
    <dbReference type="NCBI Taxonomy" id="2094558"/>
    <lineage>
        <taxon>Eukaryota</taxon>
        <taxon>Viridiplantae</taxon>
        <taxon>Streptophyta</taxon>
        <taxon>Embryophyta</taxon>
        <taxon>Tracheophyta</taxon>
        <taxon>Spermatophyta</taxon>
        <taxon>Magnoliopsida</taxon>
        <taxon>eudicotyledons</taxon>
        <taxon>Gunneridae</taxon>
        <taxon>Pentapetalae</taxon>
        <taxon>rosids</taxon>
        <taxon>fabids</taxon>
        <taxon>Rosales</taxon>
        <taxon>Rosaceae</taxon>
        <taxon>Amygdaloideae</taxon>
        <taxon>Amygdaleae</taxon>
        <taxon>Prunus</taxon>
    </lineage>
</organism>
<dbReference type="Proteomes" id="UP000250321">
    <property type="component" value="Unassembled WGS sequence"/>
</dbReference>
<dbReference type="GO" id="GO:0006952">
    <property type="term" value="P:defense response"/>
    <property type="evidence" value="ECO:0007669"/>
    <property type="project" value="UniProtKB-KW"/>
</dbReference>
<dbReference type="PANTHER" id="PTHR19338">
    <property type="entry name" value="TRANSLOCASE OF INNER MITOCHONDRIAL MEMBRANE 13 HOMOLOG"/>
    <property type="match status" value="1"/>
</dbReference>
<sequence length="298" mass="34619">MAEAVVSFVLESVRDFTIQESCLESVIKLSPHLEDVIQTYGFKVASKQKSGVKNVLRRFACIFKEGLELHKIGAKIENITSKIYNLRSSLQSYNIKEIRESGGESSLQLHERQRLLRRSYSHVVERDVVGLESNVEELVMHLVKDENHHQVVSIWGMGGLGKTTLAKQVYHNKKARHHFDSFAWECVSQRCQIRNVWEGILFKLISATKEQKQEIKEMTYDEIAKKLFRVMEETRCLVILDDIWSLEMWNLESTILLTTRYQAVALPPNRNCFLYKLQPLNENSSLELFEKICNIWKG</sequence>
<dbReference type="OrthoDB" id="1163443at2759"/>
<proteinExistence type="predicted"/>
<name>A0A314YBM9_PRUYE</name>
<dbReference type="EMBL" id="PJQY01001200">
    <property type="protein sequence ID" value="PQQ04742.1"/>
    <property type="molecule type" value="Genomic_DNA"/>
</dbReference>
<accession>A0A314YBM9</accession>
<evidence type="ECO:0000313" key="4">
    <source>
        <dbReference type="Proteomes" id="UP000250321"/>
    </source>
</evidence>
<reference evidence="3 4" key="1">
    <citation type="submission" date="2018-02" db="EMBL/GenBank/DDBJ databases">
        <title>Draft genome of wild Prunus yedoensis var. nudiflora.</title>
        <authorList>
            <person name="Baek S."/>
            <person name="Kim J.-H."/>
            <person name="Choi K."/>
            <person name="Kim G.-B."/>
            <person name="Cho A."/>
            <person name="Jang H."/>
            <person name="Shin C.-H."/>
            <person name="Yu H.-J."/>
            <person name="Mun J.-H."/>
        </authorList>
    </citation>
    <scope>NUCLEOTIDE SEQUENCE [LARGE SCALE GENOMIC DNA]</scope>
    <source>
        <strain evidence="4">cv. Jeju island</strain>
        <tissue evidence="3">Leaf</tissue>
    </source>
</reference>
<keyword evidence="1" id="KW-0611">Plant defense</keyword>
<dbReference type="PRINTS" id="PR00364">
    <property type="entry name" value="DISEASERSIST"/>
</dbReference>
<dbReference type="InterPro" id="IPR027417">
    <property type="entry name" value="P-loop_NTPase"/>
</dbReference>
<dbReference type="FunFam" id="3.40.50.300:FF:001091">
    <property type="entry name" value="Probable disease resistance protein At1g61300"/>
    <property type="match status" value="1"/>
</dbReference>
<protein>
    <submittedName>
        <fullName evidence="3">Putative disease resistance protein</fullName>
    </submittedName>
</protein>
<dbReference type="GO" id="GO:0043531">
    <property type="term" value="F:ADP binding"/>
    <property type="evidence" value="ECO:0007669"/>
    <property type="project" value="InterPro"/>
</dbReference>